<organism evidence="1 2">
    <name type="scientific">Nocardia macrotermitis</name>
    <dbReference type="NCBI Taxonomy" id="2585198"/>
    <lineage>
        <taxon>Bacteria</taxon>
        <taxon>Bacillati</taxon>
        <taxon>Actinomycetota</taxon>
        <taxon>Actinomycetes</taxon>
        <taxon>Mycobacteriales</taxon>
        <taxon>Nocardiaceae</taxon>
        <taxon>Nocardia</taxon>
    </lineage>
</organism>
<gene>
    <name evidence="1" type="ORF">NRB20_11630</name>
</gene>
<comment type="caution">
    <text evidence="1">The sequence shown here is derived from an EMBL/GenBank/DDBJ whole genome shotgun (WGS) entry which is preliminary data.</text>
</comment>
<protein>
    <submittedName>
        <fullName evidence="1">Uncharacterized protein</fullName>
    </submittedName>
</protein>
<reference evidence="1 2" key="1">
    <citation type="submission" date="2019-10" db="EMBL/GenBank/DDBJ databases">
        <title>Nocardia macrotermitis sp. nov. and Nocardia aurantia sp. nov., isolated from the gut of fungus growing-termite Macrotermes natalensis.</title>
        <authorList>
            <person name="Benndorf R."/>
            <person name="Schwitalla J."/>
            <person name="Martin K."/>
            <person name="De Beer W."/>
            <person name="Kaster A.-K."/>
            <person name="Vollmers J."/>
            <person name="Poulsen M."/>
            <person name="Beemelmanns C."/>
        </authorList>
    </citation>
    <scope>NUCLEOTIDE SEQUENCE [LARGE SCALE GENOMIC DNA]</scope>
    <source>
        <strain evidence="1 2">RB20</strain>
    </source>
</reference>
<dbReference type="Proteomes" id="UP000438448">
    <property type="component" value="Unassembled WGS sequence"/>
</dbReference>
<proteinExistence type="predicted"/>
<accession>A0A7K0CZJ2</accession>
<dbReference type="EMBL" id="WEGK01000002">
    <property type="protein sequence ID" value="MQY18094.1"/>
    <property type="molecule type" value="Genomic_DNA"/>
</dbReference>
<evidence type="ECO:0000313" key="2">
    <source>
        <dbReference type="Proteomes" id="UP000438448"/>
    </source>
</evidence>
<dbReference type="RefSeq" id="WP_153408136.1">
    <property type="nucleotide sequence ID" value="NZ_WEGK01000002.1"/>
</dbReference>
<dbReference type="AlphaFoldDB" id="A0A7K0CZJ2"/>
<name>A0A7K0CZJ2_9NOCA</name>
<sequence length="88" mass="9000">MPVTTNENLPSRTSDPAVAALGLVGAPADARGSAATAFVVLPLAECDDLPATPTIPKQPPHIRINAPIRIHGHTIRLRGGWGTYGGGG</sequence>
<evidence type="ECO:0000313" key="1">
    <source>
        <dbReference type="EMBL" id="MQY18094.1"/>
    </source>
</evidence>
<keyword evidence="2" id="KW-1185">Reference proteome</keyword>